<feature type="transmembrane region" description="Helical" evidence="1">
    <location>
        <begin position="7"/>
        <end position="29"/>
    </location>
</feature>
<name>A0A396GG70_MEDTR</name>
<dbReference type="EMBL" id="PSQE01000008">
    <property type="protein sequence ID" value="RHN40242.1"/>
    <property type="molecule type" value="Genomic_DNA"/>
</dbReference>
<keyword evidence="1" id="KW-0472">Membrane</keyword>
<evidence type="ECO:0000256" key="1">
    <source>
        <dbReference type="SAM" id="Phobius"/>
    </source>
</evidence>
<keyword evidence="1" id="KW-0812">Transmembrane</keyword>
<gene>
    <name evidence="2" type="ORF">MtrunA17_Chr8g0352631</name>
</gene>
<protein>
    <recommendedName>
        <fullName evidence="3">Transmembrane protein</fullName>
    </recommendedName>
</protein>
<feature type="transmembrane region" description="Helical" evidence="1">
    <location>
        <begin position="35"/>
        <end position="54"/>
    </location>
</feature>
<evidence type="ECO:0008006" key="3">
    <source>
        <dbReference type="Google" id="ProtNLM"/>
    </source>
</evidence>
<comment type="caution">
    <text evidence="2">The sequence shown here is derived from an EMBL/GenBank/DDBJ whole genome shotgun (WGS) entry which is preliminary data.</text>
</comment>
<evidence type="ECO:0000313" key="2">
    <source>
        <dbReference type="EMBL" id="RHN40242.1"/>
    </source>
</evidence>
<accession>A0A396GG70</accession>
<organism evidence="2">
    <name type="scientific">Medicago truncatula</name>
    <name type="common">Barrel medic</name>
    <name type="synonym">Medicago tribuloides</name>
    <dbReference type="NCBI Taxonomy" id="3880"/>
    <lineage>
        <taxon>Eukaryota</taxon>
        <taxon>Viridiplantae</taxon>
        <taxon>Streptophyta</taxon>
        <taxon>Embryophyta</taxon>
        <taxon>Tracheophyta</taxon>
        <taxon>Spermatophyta</taxon>
        <taxon>Magnoliopsida</taxon>
        <taxon>eudicotyledons</taxon>
        <taxon>Gunneridae</taxon>
        <taxon>Pentapetalae</taxon>
        <taxon>rosids</taxon>
        <taxon>fabids</taxon>
        <taxon>Fabales</taxon>
        <taxon>Fabaceae</taxon>
        <taxon>Papilionoideae</taxon>
        <taxon>50 kb inversion clade</taxon>
        <taxon>NPAAA clade</taxon>
        <taxon>Hologalegina</taxon>
        <taxon>IRL clade</taxon>
        <taxon>Trifolieae</taxon>
        <taxon>Medicago</taxon>
    </lineage>
</organism>
<sequence length="56" mass="6651">MEKHGNIVMYIFVPLWLQGWQISMISMGSMIWDSFLIRCFAFASIILFCFVLFLRV</sequence>
<dbReference type="Proteomes" id="UP000265566">
    <property type="component" value="Chromosome 8"/>
</dbReference>
<proteinExistence type="predicted"/>
<dbReference type="Gramene" id="rna46366">
    <property type="protein sequence ID" value="RHN40242.1"/>
    <property type="gene ID" value="gene46366"/>
</dbReference>
<reference evidence="2" key="1">
    <citation type="journal article" date="2018" name="Nat. Plants">
        <title>Whole-genome landscape of Medicago truncatula symbiotic genes.</title>
        <authorList>
            <person name="Pecrix Y."/>
            <person name="Gamas P."/>
            <person name="Carrere S."/>
        </authorList>
    </citation>
    <scope>NUCLEOTIDE SEQUENCE</scope>
    <source>
        <tissue evidence="2">Leaves</tissue>
    </source>
</reference>
<dbReference type="AlphaFoldDB" id="A0A396GG70"/>
<keyword evidence="1" id="KW-1133">Transmembrane helix</keyword>